<proteinExistence type="predicted"/>
<dbReference type="AlphaFoldDB" id="A0A7S0V204"/>
<name>A0A7S0V204_9CHLO</name>
<organism evidence="2">
    <name type="scientific">Polytomella parva</name>
    <dbReference type="NCBI Taxonomy" id="51329"/>
    <lineage>
        <taxon>Eukaryota</taxon>
        <taxon>Viridiplantae</taxon>
        <taxon>Chlorophyta</taxon>
        <taxon>core chlorophytes</taxon>
        <taxon>Chlorophyceae</taxon>
        <taxon>CS clade</taxon>
        <taxon>Chlamydomonadales</taxon>
        <taxon>Chlamydomonadaceae</taxon>
        <taxon>Polytomella</taxon>
    </lineage>
</organism>
<evidence type="ECO:0000313" key="2">
    <source>
        <dbReference type="EMBL" id="CAD8778134.1"/>
    </source>
</evidence>
<sequence>MPSKRHSSRSDKDRVSDFERRSNPKSREQQELLQEMRAHAKKLEEERSREDPRLTFSTPEFKEAQRVFTDNFKKNFGRPVEWELVREFPWSTPTLRRIETVASSSLPSES</sequence>
<dbReference type="EMBL" id="HBFM01020748">
    <property type="protein sequence ID" value="CAD8778134.1"/>
    <property type="molecule type" value="Transcribed_RNA"/>
</dbReference>
<evidence type="ECO:0000256" key="1">
    <source>
        <dbReference type="SAM" id="MobiDB-lite"/>
    </source>
</evidence>
<feature type="region of interest" description="Disordered" evidence="1">
    <location>
        <begin position="1"/>
        <end position="31"/>
    </location>
</feature>
<protein>
    <submittedName>
        <fullName evidence="2">Uncharacterized protein</fullName>
    </submittedName>
</protein>
<reference evidence="2" key="1">
    <citation type="submission" date="2021-01" db="EMBL/GenBank/DDBJ databases">
        <authorList>
            <person name="Corre E."/>
            <person name="Pelletier E."/>
            <person name="Niang G."/>
            <person name="Scheremetjew M."/>
            <person name="Finn R."/>
            <person name="Kale V."/>
            <person name="Holt S."/>
            <person name="Cochrane G."/>
            <person name="Meng A."/>
            <person name="Brown T."/>
            <person name="Cohen L."/>
        </authorList>
    </citation>
    <scope>NUCLEOTIDE SEQUENCE</scope>
    <source>
        <strain evidence="2">SAG 63-3</strain>
    </source>
</reference>
<accession>A0A7S0V204</accession>
<feature type="compositionally biased region" description="Basic and acidic residues" evidence="1">
    <location>
        <begin position="8"/>
        <end position="31"/>
    </location>
</feature>
<gene>
    <name evidence="2" type="ORF">PPAR00522_LOCUS13495</name>
</gene>